<feature type="compositionally biased region" description="Polar residues" evidence="14">
    <location>
        <begin position="1994"/>
        <end position="2014"/>
    </location>
</feature>
<accession>A0A9P7FYV8</accession>
<dbReference type="Pfam" id="PF21323">
    <property type="entry name" value="KDM5_C-hel"/>
    <property type="match status" value="1"/>
</dbReference>
<evidence type="ECO:0000256" key="15">
    <source>
        <dbReference type="SAM" id="Phobius"/>
    </source>
</evidence>
<dbReference type="FunFam" id="1.10.150.60:FF:000016">
    <property type="entry name" value="Putative Lysine-specific demethylase 5B"/>
    <property type="match status" value="1"/>
</dbReference>
<dbReference type="InterPro" id="IPR036431">
    <property type="entry name" value="ARID_dom_sf"/>
</dbReference>
<dbReference type="InterPro" id="IPR001965">
    <property type="entry name" value="Znf_PHD"/>
</dbReference>
<dbReference type="Pfam" id="PF01388">
    <property type="entry name" value="ARID"/>
    <property type="match status" value="1"/>
</dbReference>
<keyword evidence="9" id="KW-0560">Oxidoreductase</keyword>
<dbReference type="Pfam" id="PF02375">
    <property type="entry name" value="JmjN"/>
    <property type="match status" value="1"/>
</dbReference>
<feature type="compositionally biased region" description="Low complexity" evidence="14">
    <location>
        <begin position="715"/>
        <end position="739"/>
    </location>
</feature>
<dbReference type="InterPro" id="IPR019787">
    <property type="entry name" value="Znf_PHD-finger"/>
</dbReference>
<dbReference type="InterPro" id="IPR001606">
    <property type="entry name" value="ARID_dom"/>
</dbReference>
<reference evidence="20" key="1">
    <citation type="submission" date="2021-02" db="EMBL/GenBank/DDBJ databases">
        <authorList>
            <person name="Nieuwenhuis M."/>
            <person name="Van De Peppel L.J.J."/>
        </authorList>
    </citation>
    <scope>NUCLEOTIDE SEQUENCE</scope>
    <source>
        <strain evidence="20">D49</strain>
    </source>
</reference>
<evidence type="ECO:0000259" key="17">
    <source>
        <dbReference type="PROSITE" id="PS51011"/>
    </source>
</evidence>
<evidence type="ECO:0000256" key="9">
    <source>
        <dbReference type="ARBA" id="ARBA00023002"/>
    </source>
</evidence>
<keyword evidence="8" id="KW-0862">Zinc</keyword>
<evidence type="ECO:0000313" key="20">
    <source>
        <dbReference type="EMBL" id="KAG5639694.1"/>
    </source>
</evidence>
<feature type="domain" description="JmjN" evidence="18">
    <location>
        <begin position="527"/>
        <end position="568"/>
    </location>
</feature>
<dbReference type="GO" id="GO:0034647">
    <property type="term" value="F:histone H3K4me/H3K4me2/H3K4me3 demethylase activity"/>
    <property type="evidence" value="ECO:0007669"/>
    <property type="project" value="UniProtKB-EC"/>
</dbReference>
<dbReference type="InterPro" id="IPR004198">
    <property type="entry name" value="Znf_C5HC2"/>
</dbReference>
<dbReference type="Pfam" id="PF02373">
    <property type="entry name" value="JmjC"/>
    <property type="match status" value="1"/>
</dbReference>
<dbReference type="Gene3D" id="3.30.40.10">
    <property type="entry name" value="Zinc/RING finger domain, C3HC4 (zinc finger)"/>
    <property type="match status" value="1"/>
</dbReference>
<dbReference type="PROSITE" id="PS51184">
    <property type="entry name" value="JMJC"/>
    <property type="match status" value="1"/>
</dbReference>
<dbReference type="InterPro" id="IPR048615">
    <property type="entry name" value="KDM5_C-hel"/>
</dbReference>
<evidence type="ECO:0000256" key="12">
    <source>
        <dbReference type="ARBA" id="ARBA00048734"/>
    </source>
</evidence>
<dbReference type="SUPFAM" id="SSF46774">
    <property type="entry name" value="ARID-like"/>
    <property type="match status" value="1"/>
</dbReference>
<feature type="region of interest" description="Disordered" evidence="14">
    <location>
        <begin position="1994"/>
        <end position="2113"/>
    </location>
</feature>
<feature type="compositionally biased region" description="Polar residues" evidence="14">
    <location>
        <begin position="803"/>
        <end position="813"/>
    </location>
</feature>
<dbReference type="InterPro" id="IPR019786">
    <property type="entry name" value="Zinc_finger_PHD-type_CS"/>
</dbReference>
<comment type="cofactor">
    <cofactor evidence="1">
        <name>Fe(2+)</name>
        <dbReference type="ChEBI" id="CHEBI:29033"/>
    </cofactor>
</comment>
<evidence type="ECO:0000256" key="2">
    <source>
        <dbReference type="ARBA" id="ARBA00004123"/>
    </source>
</evidence>
<dbReference type="Pfam" id="PF00628">
    <property type="entry name" value="PHD"/>
    <property type="match status" value="1"/>
</dbReference>
<comment type="caution">
    <text evidence="20">The sequence shown here is derived from an EMBL/GenBank/DDBJ whole genome shotgun (WGS) entry which is preliminary data.</text>
</comment>
<feature type="region of interest" description="Disordered" evidence="14">
    <location>
        <begin position="1334"/>
        <end position="1361"/>
    </location>
</feature>
<evidence type="ECO:0000256" key="13">
    <source>
        <dbReference type="PROSITE-ProRule" id="PRU00146"/>
    </source>
</evidence>
<organism evidence="20 21">
    <name type="scientific">Sphagnurus paluster</name>
    <dbReference type="NCBI Taxonomy" id="117069"/>
    <lineage>
        <taxon>Eukaryota</taxon>
        <taxon>Fungi</taxon>
        <taxon>Dikarya</taxon>
        <taxon>Basidiomycota</taxon>
        <taxon>Agaricomycotina</taxon>
        <taxon>Agaricomycetes</taxon>
        <taxon>Agaricomycetidae</taxon>
        <taxon>Agaricales</taxon>
        <taxon>Tricholomatineae</taxon>
        <taxon>Lyophyllaceae</taxon>
        <taxon>Sphagnurus</taxon>
    </lineage>
</organism>
<sequence>MDTTALRSHFVFPNIISNALMVYRYTPIKSAEESWCSDPLLTGLISHTSNPVETHYFTLDAPSERILLHAHSPAPYVAAGVSRRGLDFVVYSSGALGCNMVGFSISIDWSATLGRWAVRYPTTIVSWAIGVVASVLFTAWGTADRAMPSVADSLTYYAQHTFKKFVLTSFLVAFIPLPTNYYMGTSGEPLFAPIAPLLTTVASGLVITPVRENFAVRRSTLVSMGLIFALIFLFIPWQVAYLGCWLTHLFTCASSARQIAQMNSIPTSSNVAIPMIRIADVDGSIQEEDEEEKQARIHSYEARNREGALQKHRVENHNHNMHMLLLMTWLLPLVAPVLAVWVRTLLTAGLTTPFDGDHDFLNAAPFLVLVDFASWNTGVIFQQQRFERTISVRFRVESPSQASSSALPVNFTNEPSTSFTSCLNILVEGATPIESDSDKEPEPVEPQQATTSESKRAPRKSKTDALAALYSHVRSSSPAGDDDQIMESEEYRIPVSPTLDLSSVKTISPRQAKIVDEGPRPFGLQDCPEYYPTMEEFKDPMAYVRSISDEAKNYGICKIIPPLEWKMPFVTDTESFRFRTRLQRLNSIEASSRAKLNFLEQLYRYHKQQGNIRVAVPTINHKPLDLWLLRKEVQKMGGYETVTKEKKWSDLGRILGYRGIPGLSTQIKNSYTRVILPYEHFCEKARNTPGIAPVVHDPQLKTHQNIQSAGKLSRLSATATTTGETSPPSSPLTATSSPLSEPPDESESRDADGSQSADAKPRRSTRTGSQEQASSSKKPISSITPVVPPPVFYDKVDSKGTTEVRTNSVTNRTPVTSRDQEKCEVCHKKNRWEEMLLCDGCDCGFHMFCLQPPLTAIPKDQWFCYTCLSGTGGDFGFDEGEEHSLSSFQARDKEFRRRWWKQHVPESGRLREANDPKVNMIGDVHVSEYDVEEEFWRLVQSQNETVEVEYGADVHSTTHGSAMPTMETYPLDPYSKDPWNLNNIPIVSDSLLRFIKSDISGMTVPWTYVGMAFSTFCWHNEDHYTYSINFMHWGETKTWYGIPGDDAEKFEAAIKGEAPDLFEAQPDLLFQLVTLMNPKRVTDAGVRVYACNQRAGEFVITFPKAYHAGFNHGFNFNEAVNFALPDWLSFGRACVQRYREHRKLPVFSHDELLITITQQTQSIKTAAWLYESLNEMTERELSDRTKARKMGFPEVLEEEDRPDDQYQCITCKAFCYLSFIKCQCTTNVSCVDHAALLCENRPSHQLTLRKRFSDEELIEIQTKFAERAAAPSTWRGKLSKLLLESARPPLRSLRALLAEGDRINYPLPELNSLRKCVNKANEWVDAANTFTVRKQSRKRSRRPRGRPSANEAALALDDPGDRPDRSLDDLYALLAEVDILGFDSPEIATLRNLAHHAQETKKKASALLAQPSDVDRESFLQECKRLLLDGSSINVMLDELLEIEKIVDREQLVIDLEEKLEDEDAILTLEEVRQFLTRARTSDVPPDNKHLRMLEARQRAGDNWEERARSILAQPVKTIEELDDFADMDPAIPMDPGVLDRLMASRAKAKDFDKQARAWLSPEPDAPKPRVQDVMRMVNRAEKDFSIPSVKDLKRTAEIAMDLETRCDHVLRNRYNPEKEDVFETIEQWRQYAQEHLRMFVLPLFDKLNTQIKLHEQWLADLPWSNDNYKPHGQDVYDDVLACTNPDDDMPPSDEYLTCICSTPVLPPPAGTQSDAVQCDHCYARFHGDCAKNGGSCPFCDHHHWNGAIHKDRSWHFCFLPNMLPKAPEITRHYSEDWRRLETIVHRLDRLSVAIGQFLSFTSQPANQDPKYIHQVRHFMRKLYKIQFAVSPNPEISFGLDLAGLHRILAGGRPAMTRPKKRRRPRFTFGQDVDQDWSDGTRCICRGRTHFLLNYPAVACESCSKLYHAGCVFYPIEVKMLTFTCPLCCLRKNIEYQWSDVRVKPTEPVASNVYVDTAEMLETYSKEIVYKKMDPPFSPTLFVELVRFVPGQPQTGTSASVSTHHQSPNTTPSAGPSHHHNNYPHQRSPPIPKHIGEPFAGSTAVHPPPPPSRWTKVSTPSLPPTPQHSSSSSRKRKHDDVPSPEEVSRVNSSNGPPAKRRPSAPLSPPLAPVRPVQTLSPSLAMIVSPVNQTVITSPRSPYVPPPLRNGTSSSPPMPHGAKPLMMQ</sequence>
<feature type="region of interest" description="Disordered" evidence="14">
    <location>
        <begin position="432"/>
        <end position="461"/>
    </location>
</feature>
<dbReference type="Gene3D" id="1.10.150.60">
    <property type="entry name" value="ARID DNA-binding domain"/>
    <property type="match status" value="1"/>
</dbReference>
<keyword evidence="15" id="KW-0812">Transmembrane</keyword>
<dbReference type="Pfam" id="PF08429">
    <property type="entry name" value="PLU-1"/>
    <property type="match status" value="1"/>
</dbReference>
<dbReference type="SMART" id="SM01014">
    <property type="entry name" value="ARID"/>
    <property type="match status" value="1"/>
</dbReference>
<keyword evidence="11" id="KW-0539">Nucleus</keyword>
<evidence type="ECO:0000256" key="8">
    <source>
        <dbReference type="ARBA" id="ARBA00022833"/>
    </source>
</evidence>
<dbReference type="InterPro" id="IPR013083">
    <property type="entry name" value="Znf_RING/FYVE/PHD"/>
</dbReference>
<comment type="similarity">
    <text evidence="3">Belongs to the JARID1 histone demethylase family.</text>
</comment>
<dbReference type="PANTHER" id="PTHR10694">
    <property type="entry name" value="LYSINE-SPECIFIC DEMETHYLASE"/>
    <property type="match status" value="1"/>
</dbReference>
<proteinExistence type="inferred from homology"/>
<comment type="catalytic activity">
    <reaction evidence="12">
        <text>N(6),N(6),N(6)-trimethyl-L-lysyl(4)-[histone H3] + 3 2-oxoglutarate + 3 O2 = L-lysyl(4)-[histone H3] + 3 formaldehyde + 3 succinate + 3 CO2</text>
        <dbReference type="Rhea" id="RHEA:60208"/>
        <dbReference type="Rhea" id="RHEA-COMP:15537"/>
        <dbReference type="Rhea" id="RHEA-COMP:15547"/>
        <dbReference type="ChEBI" id="CHEBI:15379"/>
        <dbReference type="ChEBI" id="CHEBI:16526"/>
        <dbReference type="ChEBI" id="CHEBI:16810"/>
        <dbReference type="ChEBI" id="CHEBI:16842"/>
        <dbReference type="ChEBI" id="CHEBI:29969"/>
        <dbReference type="ChEBI" id="CHEBI:30031"/>
        <dbReference type="ChEBI" id="CHEBI:61961"/>
        <dbReference type="EC" id="1.14.11.67"/>
    </reaction>
</comment>
<evidence type="ECO:0000256" key="11">
    <source>
        <dbReference type="ARBA" id="ARBA00023242"/>
    </source>
</evidence>
<dbReference type="InterPro" id="IPR003347">
    <property type="entry name" value="JmjC_dom"/>
</dbReference>
<evidence type="ECO:0000259" key="18">
    <source>
        <dbReference type="PROSITE" id="PS51183"/>
    </source>
</evidence>
<comment type="subcellular location">
    <subcellularLocation>
        <location evidence="2">Nucleus</location>
    </subcellularLocation>
</comment>
<evidence type="ECO:0000256" key="6">
    <source>
        <dbReference type="ARBA" id="ARBA00022737"/>
    </source>
</evidence>
<feature type="transmembrane region" description="Helical" evidence="15">
    <location>
        <begin position="321"/>
        <end position="342"/>
    </location>
</feature>
<dbReference type="EC" id="1.14.11.67" evidence="4"/>
<dbReference type="Pfam" id="PF25140">
    <property type="entry name" value="PGAP1_TMD"/>
    <property type="match status" value="1"/>
</dbReference>
<dbReference type="OrthoDB" id="1678912at2759"/>
<feature type="region of interest" description="Disordered" evidence="14">
    <location>
        <begin position="705"/>
        <end position="813"/>
    </location>
</feature>
<evidence type="ECO:0000259" key="19">
    <source>
        <dbReference type="PROSITE" id="PS51184"/>
    </source>
</evidence>
<name>A0A9P7FYV8_9AGAR</name>
<dbReference type="PROSITE" id="PS51183">
    <property type="entry name" value="JMJN"/>
    <property type="match status" value="1"/>
</dbReference>
<feature type="transmembrane region" description="Helical" evidence="15">
    <location>
        <begin position="124"/>
        <end position="143"/>
    </location>
</feature>
<dbReference type="PANTHER" id="PTHR10694:SF33">
    <property type="entry name" value="LYSINE-SPECIFIC DEMETHYLASE 5"/>
    <property type="match status" value="1"/>
</dbReference>
<dbReference type="FunFam" id="2.60.120.650:FF:000014">
    <property type="entry name" value="PHD transcription factor (Rum1)"/>
    <property type="match status" value="1"/>
</dbReference>
<dbReference type="GO" id="GO:0008270">
    <property type="term" value="F:zinc ion binding"/>
    <property type="evidence" value="ECO:0007669"/>
    <property type="project" value="UniProtKB-KW"/>
</dbReference>
<dbReference type="PROSITE" id="PS50016">
    <property type="entry name" value="ZF_PHD_2"/>
    <property type="match status" value="1"/>
</dbReference>
<dbReference type="GO" id="GO:0000785">
    <property type="term" value="C:chromatin"/>
    <property type="evidence" value="ECO:0007669"/>
    <property type="project" value="TreeGrafter"/>
</dbReference>
<dbReference type="InterPro" id="IPR013637">
    <property type="entry name" value="Lys_sp_deMease-like_dom"/>
</dbReference>
<evidence type="ECO:0000256" key="3">
    <source>
        <dbReference type="ARBA" id="ARBA00006801"/>
    </source>
</evidence>
<keyword evidence="6" id="KW-0677">Repeat</keyword>
<dbReference type="SUPFAM" id="SSF57903">
    <property type="entry name" value="FYVE/PHD zinc finger"/>
    <property type="match status" value="2"/>
</dbReference>
<protein>
    <recommendedName>
        <fullName evidence="4">[histone H3]-trimethyl-L-lysine(4) demethylase</fullName>
        <ecNumber evidence="4">1.14.11.67</ecNumber>
    </recommendedName>
</protein>
<keyword evidence="10" id="KW-0408">Iron</keyword>
<dbReference type="SMART" id="SM00249">
    <property type="entry name" value="PHD"/>
    <property type="match status" value="3"/>
</dbReference>
<evidence type="ECO:0000256" key="1">
    <source>
        <dbReference type="ARBA" id="ARBA00001954"/>
    </source>
</evidence>
<evidence type="ECO:0000256" key="5">
    <source>
        <dbReference type="ARBA" id="ARBA00022723"/>
    </source>
</evidence>
<dbReference type="Pfam" id="PF02928">
    <property type="entry name" value="zf-C5HC2"/>
    <property type="match status" value="1"/>
</dbReference>
<feature type="compositionally biased region" description="Low complexity" evidence="14">
    <location>
        <begin position="774"/>
        <end position="785"/>
    </location>
</feature>
<evidence type="ECO:0000256" key="14">
    <source>
        <dbReference type="SAM" id="MobiDB-lite"/>
    </source>
</evidence>
<evidence type="ECO:0000256" key="10">
    <source>
        <dbReference type="ARBA" id="ARBA00023004"/>
    </source>
</evidence>
<feature type="transmembrane region" description="Helical" evidence="15">
    <location>
        <begin position="220"/>
        <end position="240"/>
    </location>
</feature>
<dbReference type="SUPFAM" id="SSF51197">
    <property type="entry name" value="Clavaminate synthase-like"/>
    <property type="match status" value="1"/>
</dbReference>
<evidence type="ECO:0000259" key="16">
    <source>
        <dbReference type="PROSITE" id="PS50016"/>
    </source>
</evidence>
<feature type="transmembrane region" description="Helical" evidence="15">
    <location>
        <begin position="88"/>
        <end position="112"/>
    </location>
</feature>
<keyword evidence="21" id="KW-1185">Reference proteome</keyword>
<dbReference type="InterPro" id="IPR056824">
    <property type="entry name" value="PGAP1_TMD"/>
</dbReference>
<feature type="domain" description="ARID" evidence="17">
    <location>
        <begin position="592"/>
        <end position="683"/>
    </location>
</feature>
<dbReference type="SMART" id="SM00558">
    <property type="entry name" value="JmjC"/>
    <property type="match status" value="1"/>
</dbReference>
<dbReference type="SMART" id="SM00545">
    <property type="entry name" value="JmjN"/>
    <property type="match status" value="1"/>
</dbReference>
<dbReference type="Proteomes" id="UP000717328">
    <property type="component" value="Unassembled WGS sequence"/>
</dbReference>
<dbReference type="GO" id="GO:0005634">
    <property type="term" value="C:nucleus"/>
    <property type="evidence" value="ECO:0007669"/>
    <property type="project" value="UniProtKB-SubCell"/>
</dbReference>
<dbReference type="InterPro" id="IPR003349">
    <property type="entry name" value="JmjN"/>
</dbReference>
<feature type="transmembrane region" description="Helical" evidence="15">
    <location>
        <begin position="190"/>
        <end position="208"/>
    </location>
</feature>
<gene>
    <name evidence="20" type="ORF">H0H81_005877</name>
</gene>
<keyword evidence="15" id="KW-1133">Transmembrane helix</keyword>
<feature type="domain" description="PHD-type" evidence="16">
    <location>
        <begin position="820"/>
        <end position="870"/>
    </location>
</feature>
<evidence type="ECO:0000256" key="7">
    <source>
        <dbReference type="ARBA" id="ARBA00022771"/>
    </source>
</evidence>
<keyword evidence="7 13" id="KW-0863">Zinc-finger</keyword>
<dbReference type="GO" id="GO:0003677">
    <property type="term" value="F:DNA binding"/>
    <property type="evidence" value="ECO:0007669"/>
    <property type="project" value="InterPro"/>
</dbReference>
<feature type="transmembrane region" description="Helical" evidence="15">
    <location>
        <begin position="164"/>
        <end position="184"/>
    </location>
</feature>
<feature type="domain" description="JmjC" evidence="19">
    <location>
        <begin position="973"/>
        <end position="1139"/>
    </location>
</feature>
<dbReference type="Gene3D" id="2.60.120.650">
    <property type="entry name" value="Cupin"/>
    <property type="match status" value="1"/>
</dbReference>
<keyword evidence="15" id="KW-0472">Membrane</keyword>
<dbReference type="Gene3D" id="2.30.30.1150">
    <property type="match status" value="1"/>
</dbReference>
<reference evidence="20" key="2">
    <citation type="submission" date="2021-10" db="EMBL/GenBank/DDBJ databases">
        <title>Phylogenomics reveals ancestral predisposition of the termite-cultivated fungus Termitomyces towards a domesticated lifestyle.</title>
        <authorList>
            <person name="Auxier B."/>
            <person name="Grum-Grzhimaylo A."/>
            <person name="Cardenas M.E."/>
            <person name="Lodge J.D."/>
            <person name="Laessoe T."/>
            <person name="Pedersen O."/>
            <person name="Smith M.E."/>
            <person name="Kuyper T.W."/>
            <person name="Franco-Molano E.A."/>
            <person name="Baroni T.J."/>
            <person name="Aanen D.K."/>
        </authorList>
    </citation>
    <scope>NUCLEOTIDE SEQUENCE</scope>
    <source>
        <strain evidence="20">D49</strain>
    </source>
</reference>
<dbReference type="GO" id="GO:0006355">
    <property type="term" value="P:regulation of DNA-templated transcription"/>
    <property type="evidence" value="ECO:0007669"/>
    <property type="project" value="TreeGrafter"/>
</dbReference>
<dbReference type="PROSITE" id="PS01359">
    <property type="entry name" value="ZF_PHD_1"/>
    <property type="match status" value="1"/>
</dbReference>
<feature type="compositionally biased region" description="Basic residues" evidence="14">
    <location>
        <begin position="1334"/>
        <end position="1345"/>
    </location>
</feature>
<dbReference type="SMART" id="SM00501">
    <property type="entry name" value="BRIGHT"/>
    <property type="match status" value="1"/>
</dbReference>
<evidence type="ECO:0000313" key="21">
    <source>
        <dbReference type="Proteomes" id="UP000717328"/>
    </source>
</evidence>
<dbReference type="EMBL" id="JABCKI010005715">
    <property type="protein sequence ID" value="KAG5639694.1"/>
    <property type="molecule type" value="Genomic_DNA"/>
</dbReference>
<dbReference type="PROSITE" id="PS51011">
    <property type="entry name" value="ARID"/>
    <property type="match status" value="1"/>
</dbReference>
<dbReference type="InterPro" id="IPR011011">
    <property type="entry name" value="Znf_FYVE_PHD"/>
</dbReference>
<feature type="transmembrane region" description="Helical" evidence="15">
    <location>
        <begin position="363"/>
        <end position="381"/>
    </location>
</feature>
<evidence type="ECO:0000256" key="4">
    <source>
        <dbReference type="ARBA" id="ARBA00012902"/>
    </source>
</evidence>
<feature type="region of interest" description="Disordered" evidence="14">
    <location>
        <begin position="2134"/>
        <end position="2167"/>
    </location>
</feature>
<keyword evidence="5" id="KW-0479">Metal-binding</keyword>